<dbReference type="Proteomes" id="UP001166093">
    <property type="component" value="Unassembled WGS sequence"/>
</dbReference>
<dbReference type="InterPro" id="IPR029063">
    <property type="entry name" value="SAM-dependent_MTases_sf"/>
</dbReference>
<dbReference type="Pfam" id="PF08241">
    <property type="entry name" value="Methyltransf_11"/>
    <property type="match status" value="1"/>
</dbReference>
<dbReference type="Gene3D" id="3.40.50.150">
    <property type="entry name" value="Vaccinia Virus protein VP39"/>
    <property type="match status" value="1"/>
</dbReference>
<feature type="non-terminal residue" evidence="5">
    <location>
        <position position="223"/>
    </location>
</feature>
<dbReference type="InterPro" id="IPR051419">
    <property type="entry name" value="Lys/N-term_MeTrsfase_sf"/>
</dbReference>
<protein>
    <submittedName>
        <fullName evidence="5">CSKMT methyltransferase</fullName>
    </submittedName>
</protein>
<evidence type="ECO:0000256" key="3">
    <source>
        <dbReference type="ARBA" id="ARBA00022679"/>
    </source>
</evidence>
<dbReference type="GO" id="GO:0032259">
    <property type="term" value="P:methylation"/>
    <property type="evidence" value="ECO:0007669"/>
    <property type="project" value="UniProtKB-KW"/>
</dbReference>
<evidence type="ECO:0000259" key="4">
    <source>
        <dbReference type="Pfam" id="PF08241"/>
    </source>
</evidence>
<dbReference type="CDD" id="cd02440">
    <property type="entry name" value="AdoMet_MTases"/>
    <property type="match status" value="1"/>
</dbReference>
<keyword evidence="6" id="KW-1185">Reference proteome</keyword>
<evidence type="ECO:0000256" key="2">
    <source>
        <dbReference type="ARBA" id="ARBA00022603"/>
    </source>
</evidence>
<evidence type="ECO:0000313" key="6">
    <source>
        <dbReference type="Proteomes" id="UP001166093"/>
    </source>
</evidence>
<proteinExistence type="inferred from homology"/>
<organism evidence="5 6">
    <name type="scientific">Polyodon spathula</name>
    <name type="common">North American paddlefish</name>
    <name type="synonym">Squalus spathula</name>
    <dbReference type="NCBI Taxonomy" id="7913"/>
    <lineage>
        <taxon>Eukaryota</taxon>
        <taxon>Metazoa</taxon>
        <taxon>Chordata</taxon>
        <taxon>Craniata</taxon>
        <taxon>Vertebrata</taxon>
        <taxon>Euteleostomi</taxon>
        <taxon>Actinopterygii</taxon>
        <taxon>Chondrostei</taxon>
        <taxon>Acipenseriformes</taxon>
        <taxon>Polyodontidae</taxon>
        <taxon>Polyodon</taxon>
    </lineage>
</organism>
<evidence type="ECO:0000313" key="5">
    <source>
        <dbReference type="EMBL" id="MBN3275110.1"/>
    </source>
</evidence>
<dbReference type="PANTHER" id="PTHR12176:SF83">
    <property type="entry name" value="CITRATE SYNTHASE-LYSINE N-METHYLTRANSFERASE CSKMT, MITOCHONDRIAL"/>
    <property type="match status" value="1"/>
</dbReference>
<feature type="non-terminal residue" evidence="5">
    <location>
        <position position="1"/>
    </location>
</feature>
<accession>A0ABS2XLF0</accession>
<reference evidence="5" key="1">
    <citation type="journal article" date="2021" name="Cell">
        <title>Tracing the genetic footprints of vertebrate landing in non-teleost ray-finned fishes.</title>
        <authorList>
            <person name="Bi X."/>
            <person name="Wang K."/>
            <person name="Yang L."/>
            <person name="Pan H."/>
            <person name="Jiang H."/>
            <person name="Wei Q."/>
            <person name="Fang M."/>
            <person name="Yu H."/>
            <person name="Zhu C."/>
            <person name="Cai Y."/>
            <person name="He Y."/>
            <person name="Gan X."/>
            <person name="Zeng H."/>
            <person name="Yu D."/>
            <person name="Zhu Y."/>
            <person name="Jiang H."/>
            <person name="Qiu Q."/>
            <person name="Yang H."/>
            <person name="Zhang Y.E."/>
            <person name="Wang W."/>
            <person name="Zhu M."/>
            <person name="He S."/>
            <person name="Zhang G."/>
        </authorList>
    </citation>
    <scope>NUCLEOTIDE SEQUENCE</scope>
    <source>
        <strain evidence="5">Pddl_001</strain>
    </source>
</reference>
<comment type="caution">
    <text evidence="5">The sequence shown here is derived from an EMBL/GenBank/DDBJ whole genome shotgun (WGS) entry which is preliminary data.</text>
</comment>
<dbReference type="EMBL" id="JAAWVQ010047941">
    <property type="protein sequence ID" value="MBN3275110.1"/>
    <property type="molecule type" value="Genomic_DNA"/>
</dbReference>
<feature type="domain" description="Methyltransferase type 11" evidence="4">
    <location>
        <begin position="54"/>
        <end position="166"/>
    </location>
</feature>
<gene>
    <name evidence="5" type="primary">Cskmt</name>
    <name evidence="5" type="ORF">GTO93_0021287</name>
</gene>
<dbReference type="GO" id="GO:0008168">
    <property type="term" value="F:methyltransferase activity"/>
    <property type="evidence" value="ECO:0007669"/>
    <property type="project" value="UniProtKB-KW"/>
</dbReference>
<dbReference type="PANTHER" id="PTHR12176">
    <property type="entry name" value="SAM-DEPENDENT METHYLTRANSFERASE SUPERFAMILY PROTEIN"/>
    <property type="match status" value="1"/>
</dbReference>
<evidence type="ECO:0000256" key="1">
    <source>
        <dbReference type="ARBA" id="ARBA00008361"/>
    </source>
</evidence>
<comment type="similarity">
    <text evidence="1">Belongs to the methyltransferase superfamily.</text>
</comment>
<dbReference type="InterPro" id="IPR013216">
    <property type="entry name" value="Methyltransf_11"/>
</dbReference>
<name>A0ABS2XLF0_POLSP</name>
<dbReference type="SUPFAM" id="SSF53335">
    <property type="entry name" value="S-adenosyl-L-methionine-dependent methyltransferases"/>
    <property type="match status" value="1"/>
</dbReference>
<keyword evidence="2 5" id="KW-0489">Methyltransferase</keyword>
<keyword evidence="3" id="KW-0808">Transferase</keyword>
<sequence>MDKKETWDRFYTENRSQSFRHFDWFFSYRAVSGFLLPFLSAGGPGDASRLVRVLDLGCGTSDIGLGLFRDSPVPVQVRCADISPVAIVAMQRQVSECQLEPRNSRSELRFLELDCCDLSGFDSQSVDLVLDKGTTDVLLRSRDGGERASRMLAEALRVLRRSGSFLQFSDEDPDARVPWLESESGRVGRASVSVQGLGTHRGVCYYSYILTHRTDPHPALLLS</sequence>